<reference evidence="1" key="1">
    <citation type="submission" date="2020-05" db="EMBL/GenBank/DDBJ databases">
        <title>Mycena genomes resolve the evolution of fungal bioluminescence.</title>
        <authorList>
            <person name="Tsai I.J."/>
        </authorList>
    </citation>
    <scope>NUCLEOTIDE SEQUENCE</scope>
    <source>
        <strain evidence="1">CCC161011</strain>
    </source>
</reference>
<proteinExistence type="predicted"/>
<dbReference type="OrthoDB" id="3255541at2759"/>
<evidence type="ECO:0000313" key="2">
    <source>
        <dbReference type="Proteomes" id="UP000620124"/>
    </source>
</evidence>
<dbReference type="AlphaFoldDB" id="A0A8H6YF75"/>
<protein>
    <recommendedName>
        <fullName evidence="3">F-box domain-containing protein</fullName>
    </recommendedName>
</protein>
<accession>A0A8H6YF75</accession>
<name>A0A8H6YF75_9AGAR</name>
<gene>
    <name evidence="1" type="ORF">MVEN_01027400</name>
</gene>
<evidence type="ECO:0008006" key="3">
    <source>
        <dbReference type="Google" id="ProtNLM"/>
    </source>
</evidence>
<keyword evidence="2" id="KW-1185">Reference proteome</keyword>
<evidence type="ECO:0000313" key="1">
    <source>
        <dbReference type="EMBL" id="KAF7356915.1"/>
    </source>
</evidence>
<dbReference type="EMBL" id="JACAZI010000007">
    <property type="protein sequence ID" value="KAF7356915.1"/>
    <property type="molecule type" value="Genomic_DNA"/>
</dbReference>
<dbReference type="Proteomes" id="UP000620124">
    <property type="component" value="Unassembled WGS sequence"/>
</dbReference>
<comment type="caution">
    <text evidence="1">The sequence shown here is derived from an EMBL/GenBank/DDBJ whole genome shotgun (WGS) entry which is preliminary data.</text>
</comment>
<sequence>MHPALQIGEVVEMICTQVAPYGATCSHVRRDLSRLARTSSIFLDPTLNILWRHQDSIVNLLRCMPDQLWKIEETRPDDYEPDFIVLDIVLLRPITPADWERFFFYSHRVKSFSIEGQPLLETPEVYEILGICLTGEFIFPKLQKLDWEPIPSEFFHHVRLFLAPTITNLRIFIKNTSYLSMLSTLAIKCPGLTNVTISTTFLSELDTVPVISSFVCALRHIEILSVPRLDQAALSHIARLPSQVAAFEPPIPSPRCPAGSHHFPALTGSRLQ</sequence>
<organism evidence="1 2">
    <name type="scientific">Mycena venus</name>
    <dbReference type="NCBI Taxonomy" id="2733690"/>
    <lineage>
        <taxon>Eukaryota</taxon>
        <taxon>Fungi</taxon>
        <taxon>Dikarya</taxon>
        <taxon>Basidiomycota</taxon>
        <taxon>Agaricomycotina</taxon>
        <taxon>Agaricomycetes</taxon>
        <taxon>Agaricomycetidae</taxon>
        <taxon>Agaricales</taxon>
        <taxon>Marasmiineae</taxon>
        <taxon>Mycenaceae</taxon>
        <taxon>Mycena</taxon>
    </lineage>
</organism>